<dbReference type="PROSITE" id="PS51257">
    <property type="entry name" value="PROKAR_LIPOPROTEIN"/>
    <property type="match status" value="1"/>
</dbReference>
<dbReference type="PANTHER" id="PTHR30483:SF6">
    <property type="entry name" value="PERIPLASMIC BINDING PROTEIN OF ABC TRANSPORTER FOR NATURAL AMINO ACIDS"/>
    <property type="match status" value="1"/>
</dbReference>
<dbReference type="InterPro" id="IPR051010">
    <property type="entry name" value="BCAA_transport"/>
</dbReference>
<feature type="compositionally biased region" description="Low complexity" evidence="5">
    <location>
        <begin position="41"/>
        <end position="59"/>
    </location>
</feature>
<name>A0ABU5ZNI1_9BACL</name>
<dbReference type="InterPro" id="IPR006311">
    <property type="entry name" value="TAT_signal"/>
</dbReference>
<keyword evidence="3" id="KW-0732">Signal</keyword>
<dbReference type="CDD" id="cd19989">
    <property type="entry name" value="PBP1_SBP-like"/>
    <property type="match status" value="1"/>
</dbReference>
<keyword evidence="8" id="KW-1185">Reference proteome</keyword>
<organism evidence="7 8">
    <name type="scientific">Ferviditalea candida</name>
    <dbReference type="NCBI Taxonomy" id="3108399"/>
    <lineage>
        <taxon>Bacteria</taxon>
        <taxon>Bacillati</taxon>
        <taxon>Bacillota</taxon>
        <taxon>Bacilli</taxon>
        <taxon>Bacillales</taxon>
        <taxon>Paenibacillaceae</taxon>
        <taxon>Ferviditalea</taxon>
    </lineage>
</organism>
<evidence type="ECO:0000313" key="8">
    <source>
        <dbReference type="Proteomes" id="UP001310386"/>
    </source>
</evidence>
<dbReference type="Proteomes" id="UP001310386">
    <property type="component" value="Unassembled WGS sequence"/>
</dbReference>
<feature type="region of interest" description="Disordered" evidence="5">
    <location>
        <begin position="37"/>
        <end position="59"/>
    </location>
</feature>
<dbReference type="InterPro" id="IPR028081">
    <property type="entry name" value="Leu-bd"/>
</dbReference>
<dbReference type="SUPFAM" id="SSF53822">
    <property type="entry name" value="Periplasmic binding protein-like I"/>
    <property type="match status" value="1"/>
</dbReference>
<comment type="similarity">
    <text evidence="1">Belongs to the leucine-binding protein family.</text>
</comment>
<evidence type="ECO:0000256" key="3">
    <source>
        <dbReference type="ARBA" id="ARBA00022729"/>
    </source>
</evidence>
<keyword evidence="4" id="KW-0029">Amino-acid transport</keyword>
<evidence type="ECO:0000256" key="5">
    <source>
        <dbReference type="SAM" id="MobiDB-lite"/>
    </source>
</evidence>
<dbReference type="EMBL" id="JAYJLD010000020">
    <property type="protein sequence ID" value="MEB3102675.1"/>
    <property type="molecule type" value="Genomic_DNA"/>
</dbReference>
<evidence type="ECO:0000256" key="2">
    <source>
        <dbReference type="ARBA" id="ARBA00022448"/>
    </source>
</evidence>
<gene>
    <name evidence="7" type="ORF">VF724_13470</name>
</gene>
<accession>A0ABU5ZNI1</accession>
<dbReference type="InterPro" id="IPR028082">
    <property type="entry name" value="Peripla_BP_I"/>
</dbReference>
<evidence type="ECO:0000256" key="1">
    <source>
        <dbReference type="ARBA" id="ARBA00010062"/>
    </source>
</evidence>
<protein>
    <submittedName>
        <fullName evidence="7">ABC transporter substrate-binding protein</fullName>
    </submittedName>
</protein>
<dbReference type="PANTHER" id="PTHR30483">
    <property type="entry name" value="LEUCINE-SPECIFIC-BINDING PROTEIN"/>
    <property type="match status" value="1"/>
</dbReference>
<dbReference type="InterPro" id="IPR000709">
    <property type="entry name" value="Leu_Ile_Val-bd"/>
</dbReference>
<proteinExistence type="inferred from homology"/>
<feature type="domain" description="Leucine-binding protein" evidence="6">
    <location>
        <begin position="65"/>
        <end position="403"/>
    </location>
</feature>
<keyword evidence="2" id="KW-0813">Transport</keyword>
<dbReference type="RefSeq" id="WP_371754793.1">
    <property type="nucleotide sequence ID" value="NZ_JAYJLD010000020.1"/>
</dbReference>
<dbReference type="Pfam" id="PF13458">
    <property type="entry name" value="Peripla_BP_6"/>
    <property type="match status" value="1"/>
</dbReference>
<dbReference type="PRINTS" id="PR00337">
    <property type="entry name" value="LEUILEVALBP"/>
</dbReference>
<reference evidence="7" key="1">
    <citation type="submission" date="2023-12" db="EMBL/GenBank/DDBJ databases">
        <title>Fervidustalea candida gen. nov., sp. nov., a novel member of the family Paenibacillaceae isolated from a geothermal area.</title>
        <authorList>
            <person name="Li W.-J."/>
            <person name="Jiao J.-Y."/>
            <person name="Chen Y."/>
        </authorList>
    </citation>
    <scope>NUCLEOTIDE SEQUENCE</scope>
    <source>
        <strain evidence="7">SYSU GA230002</strain>
    </source>
</reference>
<evidence type="ECO:0000313" key="7">
    <source>
        <dbReference type="EMBL" id="MEB3102675.1"/>
    </source>
</evidence>
<dbReference type="PROSITE" id="PS51318">
    <property type="entry name" value="TAT"/>
    <property type="match status" value="1"/>
</dbReference>
<sequence>MKKEEEKYSRREFLKRAGVYSGAMILGPTLLSACGLDKKSGTPSPSASAGGSSAAPAAAGGSKKTIKIGLLEPYSGPYAVSGTSEKQGAEIAMKEINDAGGIWGGYQIEYVTEDDQTKPNVGAEKARKLVEKDNVDILVGCVSSGVGLAVSAYAQQAGIPYVGTGIHSDELTGAKVNKLFFRSTISNLMSARATGKFLLDSGKKWYFITSDYSWGWSGEAAFMGVLKEAGGQVIGVDRIALGSTDYSSQLTKAKSSGADVLIMSLYGSDLVNALKQFGQFGMIDKMMVGGPLNGTEIASGLSDAENVGYWGMPWAPDNGAPRATDFAKKITDTYKTTINWRHWCGYNGTIAAIKAIEAAGTTEAAAVVKAFESLKWDGLKKSDVVMRDWDHQALQEVFVGQAIPKKDWAYDGQYFKVVGTGDGAKLAASKEENKDAIEVLSKQTIPARANYSPVAKA</sequence>
<evidence type="ECO:0000256" key="4">
    <source>
        <dbReference type="ARBA" id="ARBA00022970"/>
    </source>
</evidence>
<dbReference type="Gene3D" id="3.40.50.2300">
    <property type="match status" value="2"/>
</dbReference>
<evidence type="ECO:0000259" key="6">
    <source>
        <dbReference type="Pfam" id="PF13458"/>
    </source>
</evidence>
<comment type="caution">
    <text evidence="7">The sequence shown here is derived from an EMBL/GenBank/DDBJ whole genome shotgun (WGS) entry which is preliminary data.</text>
</comment>